<dbReference type="InterPro" id="IPR007969">
    <property type="entry name" value="DUF732"/>
</dbReference>
<keyword evidence="1" id="KW-1133">Transmembrane helix</keyword>
<evidence type="ECO:0000259" key="2">
    <source>
        <dbReference type="Pfam" id="PF05305"/>
    </source>
</evidence>
<keyword evidence="1" id="KW-0812">Transmembrane</keyword>
<sequence length="217" mass="22627">METAKRSILCPACGARLTMSATATAPRIRCVKCDTVFPAAMAATSVGTLPPPSAVPPGWYPDPEGPGKRYWDGRAWVPAVAPTPPQARMGSPVKGLLIIGGVILAGGCVAAMIGNNSDDKHPKSDTVSLAPGVTMSQSDLKDAAFMATIMQEGIPVADREALLDTAHGVCPYLEIRGNNTPSLLAELMREQPSLTAAQVGRFARAAMESFCPDKVPG</sequence>
<evidence type="ECO:0000256" key="1">
    <source>
        <dbReference type="SAM" id="Phobius"/>
    </source>
</evidence>
<dbReference type="Pfam" id="PF10708">
    <property type="entry name" value="DUF2510"/>
    <property type="match status" value="1"/>
</dbReference>
<feature type="domain" description="DUF2510" evidence="3">
    <location>
        <begin position="57"/>
        <end position="87"/>
    </location>
</feature>
<proteinExistence type="predicted"/>
<gene>
    <name evidence="4" type="ORF">FEG63_03755</name>
</gene>
<evidence type="ECO:0000259" key="3">
    <source>
        <dbReference type="Pfam" id="PF10708"/>
    </source>
</evidence>
<protein>
    <submittedName>
        <fullName evidence="4">DUF732 domain-containing protein</fullName>
    </submittedName>
</protein>
<feature type="transmembrane region" description="Helical" evidence="1">
    <location>
        <begin position="95"/>
        <end position="114"/>
    </location>
</feature>
<evidence type="ECO:0000313" key="5">
    <source>
        <dbReference type="Proteomes" id="UP000708347"/>
    </source>
</evidence>
<comment type="caution">
    <text evidence="4">The sequence shown here is derived from an EMBL/GenBank/DDBJ whole genome shotgun (WGS) entry which is preliminary data.</text>
</comment>
<dbReference type="InterPro" id="IPR018929">
    <property type="entry name" value="DUF2510"/>
</dbReference>
<name>A0ABX2JT37_9MYCO</name>
<evidence type="ECO:0000313" key="4">
    <source>
        <dbReference type="EMBL" id="NTY58667.1"/>
    </source>
</evidence>
<organism evidence="4 5">
    <name type="scientific">Mycolicibacterium sphagni</name>
    <dbReference type="NCBI Taxonomy" id="1786"/>
    <lineage>
        <taxon>Bacteria</taxon>
        <taxon>Bacillati</taxon>
        <taxon>Actinomycetota</taxon>
        <taxon>Actinomycetes</taxon>
        <taxon>Mycobacteriales</taxon>
        <taxon>Mycobacteriaceae</taxon>
        <taxon>Mycolicibacterium</taxon>
    </lineage>
</organism>
<keyword evidence="5" id="KW-1185">Reference proteome</keyword>
<dbReference type="Proteomes" id="UP000708347">
    <property type="component" value="Unassembled WGS sequence"/>
</dbReference>
<dbReference type="EMBL" id="VBSB01000003">
    <property type="protein sequence ID" value="NTY58667.1"/>
    <property type="molecule type" value="Genomic_DNA"/>
</dbReference>
<accession>A0ABX2JT37</accession>
<dbReference type="Pfam" id="PF05305">
    <property type="entry name" value="DUF732"/>
    <property type="match status" value="1"/>
</dbReference>
<feature type="domain" description="DUF732" evidence="2">
    <location>
        <begin position="141"/>
        <end position="213"/>
    </location>
</feature>
<reference evidence="4 5" key="1">
    <citation type="submission" date="2019-05" db="EMBL/GenBank/DDBJ databases">
        <title>Mycolicibacterium sphagni ENV482 genome assembly.</title>
        <authorList>
            <person name="Chen W."/>
            <person name="Faulkner N.W."/>
            <person name="Hyman M.R."/>
        </authorList>
    </citation>
    <scope>NUCLEOTIDE SEQUENCE [LARGE SCALE GENOMIC DNA]</scope>
    <source>
        <strain evidence="4 5">ENV482</strain>
    </source>
</reference>
<keyword evidence="1" id="KW-0472">Membrane</keyword>